<dbReference type="SUPFAM" id="SSF53448">
    <property type="entry name" value="Nucleotide-diphospho-sugar transferases"/>
    <property type="match status" value="1"/>
</dbReference>
<dbReference type="CDD" id="cd06423">
    <property type="entry name" value="CESA_like"/>
    <property type="match status" value="1"/>
</dbReference>
<dbReference type="InterPro" id="IPR029044">
    <property type="entry name" value="Nucleotide-diphossugar_trans"/>
</dbReference>
<dbReference type="Proteomes" id="UP000242949">
    <property type="component" value="Unassembled WGS sequence"/>
</dbReference>
<dbReference type="Pfam" id="PF00535">
    <property type="entry name" value="Glycos_transf_2"/>
    <property type="match status" value="1"/>
</dbReference>
<keyword evidence="2" id="KW-0328">Glycosyltransferase</keyword>
<keyword evidence="4" id="KW-0812">Transmembrane</keyword>
<keyword evidence="7" id="KW-1185">Reference proteome</keyword>
<comment type="similarity">
    <text evidence="1">Belongs to the glycosyltransferase 2 family.</text>
</comment>
<sequence>MHIVTDSLITILIHFNYFVLFYMIFVNAIYTLLFLVSIHALYIHRQKKKYWSYEDMLASNYTPPLSLIIPCYNEESTINDNVKALLSMNYREFELIIVNDGSKDSTLDQLISEFELQKIKMPYRRKLNTEEINDIYFSRLFDNIVVVDKKNGGKADALNAGINISKYPIITAIDADSILERDSLAKVIRPFVEDPSVVVSGGVIRPVNDCVVDKGFIESIHLSKKHLVRFQTVEYLRAFLFGRLGWGSFNALLIISGAFGVFNKDVVIEAGGYTEDTVGEDMELIVKIHRNRRKLKKPYKIVFIPDPVCWTQVPEDRRILKNQRKRWHKGLMDTMLNHKSMLLNFKYGSVGLMAMPYFFLAEMLGGVIEVFGYLFVPLSFLLGIVSFEFFIVFLILSILYGIFLSSSAILLDEYSFSKYNHVKEYLILILYSILENVGYRQMNAWWRCKAFFEYRRGKKSWGDMTRTQFTAETTNKKDKQ</sequence>
<dbReference type="PANTHER" id="PTHR43630:SF1">
    <property type="entry name" value="POLY-BETA-1,6-N-ACETYL-D-GLUCOSAMINE SYNTHASE"/>
    <property type="match status" value="1"/>
</dbReference>
<evidence type="ECO:0000259" key="5">
    <source>
        <dbReference type="Pfam" id="PF00535"/>
    </source>
</evidence>
<dbReference type="STRING" id="1612202.SAMN05421734_10856"/>
<proteinExistence type="inferred from homology"/>
<dbReference type="PANTHER" id="PTHR43630">
    <property type="entry name" value="POLY-BETA-1,6-N-ACETYL-D-GLUCOSAMINE SYNTHASE"/>
    <property type="match status" value="1"/>
</dbReference>
<dbReference type="InterPro" id="IPR001173">
    <property type="entry name" value="Glyco_trans_2-like"/>
</dbReference>
<name>A0A1G6LGH1_9BACI</name>
<evidence type="ECO:0000256" key="4">
    <source>
        <dbReference type="SAM" id="Phobius"/>
    </source>
</evidence>
<feature type="transmembrane region" description="Helical" evidence="4">
    <location>
        <begin position="380"/>
        <end position="411"/>
    </location>
</feature>
<keyword evidence="4" id="KW-1133">Transmembrane helix</keyword>
<feature type="domain" description="Glycosyltransferase 2-like" evidence="5">
    <location>
        <begin position="66"/>
        <end position="207"/>
    </location>
</feature>
<dbReference type="EMBL" id="FMYI01000008">
    <property type="protein sequence ID" value="SDC41676.1"/>
    <property type="molecule type" value="Genomic_DNA"/>
</dbReference>
<feature type="transmembrane region" description="Helical" evidence="4">
    <location>
        <begin position="20"/>
        <end position="43"/>
    </location>
</feature>
<keyword evidence="3 6" id="KW-0808">Transferase</keyword>
<evidence type="ECO:0000256" key="2">
    <source>
        <dbReference type="ARBA" id="ARBA00022676"/>
    </source>
</evidence>
<evidence type="ECO:0000256" key="3">
    <source>
        <dbReference type="ARBA" id="ARBA00022679"/>
    </source>
</evidence>
<protein>
    <submittedName>
        <fullName evidence="6">Glycosyltransferase, catalytic subunit of cellulose synthase and poly-beta-1,6-N-acetylglucosamine synthase</fullName>
    </submittedName>
</protein>
<dbReference type="GO" id="GO:0016757">
    <property type="term" value="F:glycosyltransferase activity"/>
    <property type="evidence" value="ECO:0007669"/>
    <property type="project" value="UniProtKB-KW"/>
</dbReference>
<gene>
    <name evidence="6" type="ORF">SAMN05421734_10856</name>
</gene>
<dbReference type="OrthoDB" id="9766299at2"/>
<dbReference type="Gene3D" id="3.90.550.10">
    <property type="entry name" value="Spore Coat Polysaccharide Biosynthesis Protein SpsA, Chain A"/>
    <property type="match status" value="1"/>
</dbReference>
<accession>A0A1G6LGH1</accession>
<evidence type="ECO:0000313" key="7">
    <source>
        <dbReference type="Proteomes" id="UP000242949"/>
    </source>
</evidence>
<dbReference type="RefSeq" id="WP_090796434.1">
    <property type="nucleotide sequence ID" value="NZ_FMYI01000008.1"/>
</dbReference>
<reference evidence="7" key="1">
    <citation type="submission" date="2016-09" db="EMBL/GenBank/DDBJ databases">
        <authorList>
            <person name="Varghese N."/>
            <person name="Submissions S."/>
        </authorList>
    </citation>
    <scope>NUCLEOTIDE SEQUENCE [LARGE SCALE GENOMIC DNA]</scope>
    <source>
        <strain evidence="7">S5</strain>
    </source>
</reference>
<keyword evidence="4" id="KW-0472">Membrane</keyword>
<evidence type="ECO:0000256" key="1">
    <source>
        <dbReference type="ARBA" id="ARBA00006739"/>
    </source>
</evidence>
<organism evidence="6 7">
    <name type="scientific">Pelagirhabdus alkalitolerans</name>
    <dbReference type="NCBI Taxonomy" id="1612202"/>
    <lineage>
        <taxon>Bacteria</taxon>
        <taxon>Bacillati</taxon>
        <taxon>Bacillota</taxon>
        <taxon>Bacilli</taxon>
        <taxon>Bacillales</taxon>
        <taxon>Bacillaceae</taxon>
        <taxon>Pelagirhabdus</taxon>
    </lineage>
</organism>
<evidence type="ECO:0000313" key="6">
    <source>
        <dbReference type="EMBL" id="SDC41676.1"/>
    </source>
</evidence>
<dbReference type="AlphaFoldDB" id="A0A1G6LGH1"/>